<dbReference type="Gene3D" id="2.60.120.10">
    <property type="entry name" value="Jelly Rolls"/>
    <property type="match status" value="1"/>
</dbReference>
<dbReference type="GO" id="GO:0043565">
    <property type="term" value="F:sequence-specific DNA binding"/>
    <property type="evidence" value="ECO:0007669"/>
    <property type="project" value="InterPro"/>
</dbReference>
<reference evidence="5 6" key="1">
    <citation type="submission" date="2018-08" db="EMBL/GenBank/DDBJ databases">
        <title>A genome reference for cultivated species of the human gut microbiota.</title>
        <authorList>
            <person name="Zou Y."/>
            <person name="Xue W."/>
            <person name="Luo G."/>
        </authorList>
    </citation>
    <scope>NUCLEOTIDE SEQUENCE [LARGE SCALE GENOMIC DNA]</scope>
    <source>
        <strain evidence="5 6">AF19-21</strain>
    </source>
</reference>
<feature type="domain" description="HTH araC/xylS-type" evidence="4">
    <location>
        <begin position="186"/>
        <end position="283"/>
    </location>
</feature>
<dbReference type="RefSeq" id="WP_025654150.1">
    <property type="nucleotide sequence ID" value="NZ_QVIA01000029.1"/>
</dbReference>
<dbReference type="AlphaFoldDB" id="A0A3E2WH69"/>
<evidence type="ECO:0000256" key="2">
    <source>
        <dbReference type="ARBA" id="ARBA00023125"/>
    </source>
</evidence>
<sequence>MNIKGVDIKFLSRISVYKGDYECLFRTPKNELRSGLHYHDFYEIVVYLGNAGIFKINNKEYLIRRGDIALINMFDPHTLVYNPNAHYERFSISIDPSLLLSFNTPNSNLLDIFSKDNCNYPIIHVDDSCFNKYLSVLHQFRENKLTHGNDILEKALLHQLAAYLFSDCYDGIHFDNAESRRVSMVADLVDFINTHLSEDLSLERLASEVNYSEYYICRIFKSITNYTLTNYIIEKRISKAAYYLKGDLPIGKVAENAGFNNYSYFYKTFKKMMGVSPIEYRTSHIDET</sequence>
<dbReference type="Pfam" id="PF12833">
    <property type="entry name" value="HTH_18"/>
    <property type="match status" value="1"/>
</dbReference>
<gene>
    <name evidence="5" type="ORF">DWX41_19660</name>
</gene>
<dbReference type="InterPro" id="IPR014710">
    <property type="entry name" value="RmlC-like_jellyroll"/>
</dbReference>
<evidence type="ECO:0000313" key="5">
    <source>
        <dbReference type="EMBL" id="RGC26116.1"/>
    </source>
</evidence>
<dbReference type="GeneID" id="93332181"/>
<evidence type="ECO:0000256" key="3">
    <source>
        <dbReference type="ARBA" id="ARBA00023163"/>
    </source>
</evidence>
<keyword evidence="3" id="KW-0804">Transcription</keyword>
<dbReference type="PROSITE" id="PS00041">
    <property type="entry name" value="HTH_ARAC_FAMILY_1"/>
    <property type="match status" value="1"/>
</dbReference>
<comment type="caution">
    <text evidence="5">The sequence shown here is derived from an EMBL/GenBank/DDBJ whole genome shotgun (WGS) entry which is preliminary data.</text>
</comment>
<dbReference type="PRINTS" id="PR00032">
    <property type="entry name" value="HTHARAC"/>
</dbReference>
<dbReference type="InterPro" id="IPR020449">
    <property type="entry name" value="Tscrpt_reg_AraC-type_HTH"/>
</dbReference>
<keyword evidence="2" id="KW-0238">DNA-binding</keyword>
<dbReference type="Pfam" id="PF02311">
    <property type="entry name" value="AraC_binding"/>
    <property type="match status" value="1"/>
</dbReference>
<dbReference type="Proteomes" id="UP000261111">
    <property type="component" value="Unassembled WGS sequence"/>
</dbReference>
<evidence type="ECO:0000313" key="6">
    <source>
        <dbReference type="Proteomes" id="UP000261111"/>
    </source>
</evidence>
<organism evidence="5 6">
    <name type="scientific">Hungatella hathewayi</name>
    <dbReference type="NCBI Taxonomy" id="154046"/>
    <lineage>
        <taxon>Bacteria</taxon>
        <taxon>Bacillati</taxon>
        <taxon>Bacillota</taxon>
        <taxon>Clostridia</taxon>
        <taxon>Lachnospirales</taxon>
        <taxon>Lachnospiraceae</taxon>
        <taxon>Hungatella</taxon>
    </lineage>
</organism>
<evidence type="ECO:0000256" key="1">
    <source>
        <dbReference type="ARBA" id="ARBA00023015"/>
    </source>
</evidence>
<evidence type="ECO:0000259" key="4">
    <source>
        <dbReference type="PROSITE" id="PS01124"/>
    </source>
</evidence>
<accession>A0A3E2WH69</accession>
<dbReference type="SUPFAM" id="SSF46689">
    <property type="entry name" value="Homeodomain-like"/>
    <property type="match status" value="2"/>
</dbReference>
<dbReference type="SMART" id="SM00342">
    <property type="entry name" value="HTH_ARAC"/>
    <property type="match status" value="1"/>
</dbReference>
<name>A0A3E2WH69_9FIRM</name>
<dbReference type="PROSITE" id="PS01124">
    <property type="entry name" value="HTH_ARAC_FAMILY_2"/>
    <property type="match status" value="1"/>
</dbReference>
<protein>
    <submittedName>
        <fullName evidence="5">AraC family transcriptional regulator</fullName>
    </submittedName>
</protein>
<dbReference type="PANTHER" id="PTHR43280:SF34">
    <property type="entry name" value="ARAC-FAMILY TRANSCRIPTIONAL REGULATOR"/>
    <property type="match status" value="1"/>
</dbReference>
<dbReference type="EMBL" id="QVIA01000029">
    <property type="protein sequence ID" value="RGC26116.1"/>
    <property type="molecule type" value="Genomic_DNA"/>
</dbReference>
<dbReference type="InterPro" id="IPR018062">
    <property type="entry name" value="HTH_AraC-typ_CS"/>
</dbReference>
<dbReference type="PANTHER" id="PTHR43280">
    <property type="entry name" value="ARAC-FAMILY TRANSCRIPTIONAL REGULATOR"/>
    <property type="match status" value="1"/>
</dbReference>
<dbReference type="InterPro" id="IPR003313">
    <property type="entry name" value="AraC-bd"/>
</dbReference>
<proteinExistence type="predicted"/>
<dbReference type="InterPro" id="IPR009057">
    <property type="entry name" value="Homeodomain-like_sf"/>
</dbReference>
<dbReference type="Gene3D" id="1.10.10.60">
    <property type="entry name" value="Homeodomain-like"/>
    <property type="match status" value="2"/>
</dbReference>
<dbReference type="InterPro" id="IPR037923">
    <property type="entry name" value="HTH-like"/>
</dbReference>
<dbReference type="InterPro" id="IPR018060">
    <property type="entry name" value="HTH_AraC"/>
</dbReference>
<keyword evidence="1" id="KW-0805">Transcription regulation</keyword>
<dbReference type="GO" id="GO:0003700">
    <property type="term" value="F:DNA-binding transcription factor activity"/>
    <property type="evidence" value="ECO:0007669"/>
    <property type="project" value="InterPro"/>
</dbReference>
<dbReference type="SUPFAM" id="SSF51215">
    <property type="entry name" value="Regulatory protein AraC"/>
    <property type="match status" value="1"/>
</dbReference>